<dbReference type="InterPro" id="IPR036116">
    <property type="entry name" value="FN3_sf"/>
</dbReference>
<proteinExistence type="predicted"/>
<dbReference type="Gene3D" id="3.40.390.10">
    <property type="entry name" value="Collagenase (Catalytic Domain)"/>
    <property type="match status" value="1"/>
</dbReference>
<protein>
    <submittedName>
        <fullName evidence="4">Unannotated protein</fullName>
    </submittedName>
</protein>
<dbReference type="AlphaFoldDB" id="A0A6J7TH89"/>
<dbReference type="EMBL" id="CAFBPE010000055">
    <property type="protein sequence ID" value="CAB5008040.1"/>
    <property type="molecule type" value="Genomic_DNA"/>
</dbReference>
<evidence type="ECO:0000313" key="4">
    <source>
        <dbReference type="EMBL" id="CAB5052410.1"/>
    </source>
</evidence>
<feature type="domain" description="Fibronectin type-III" evidence="1">
    <location>
        <begin position="338"/>
        <end position="413"/>
    </location>
</feature>
<evidence type="ECO:0000259" key="1">
    <source>
        <dbReference type="SMART" id="SM00060"/>
    </source>
</evidence>
<accession>A0A6J7TH89</accession>
<dbReference type="SUPFAM" id="SSF49265">
    <property type="entry name" value="Fibronectin type III"/>
    <property type="match status" value="1"/>
</dbReference>
<reference evidence="4" key="1">
    <citation type="submission" date="2020-05" db="EMBL/GenBank/DDBJ databases">
        <authorList>
            <person name="Chiriac C."/>
            <person name="Salcher M."/>
            <person name="Ghai R."/>
            <person name="Kavagutti S V."/>
        </authorList>
    </citation>
    <scope>NUCLEOTIDE SEQUENCE</scope>
</reference>
<dbReference type="Gene3D" id="2.120.10.70">
    <property type="entry name" value="Fucose-specific lectin"/>
    <property type="match status" value="1"/>
</dbReference>
<dbReference type="GO" id="GO:0008237">
    <property type="term" value="F:metallopeptidase activity"/>
    <property type="evidence" value="ECO:0007669"/>
    <property type="project" value="InterPro"/>
</dbReference>
<evidence type="ECO:0000313" key="2">
    <source>
        <dbReference type="EMBL" id="CAB4749566.1"/>
    </source>
</evidence>
<dbReference type="InterPro" id="IPR003961">
    <property type="entry name" value="FN3_dom"/>
</dbReference>
<dbReference type="SMART" id="SM00060">
    <property type="entry name" value="FN3"/>
    <property type="match status" value="1"/>
</dbReference>
<dbReference type="CDD" id="cd00063">
    <property type="entry name" value="FN3"/>
    <property type="match status" value="1"/>
</dbReference>
<sequence>MRITQLRRLQVVAVSAVVLGSFLVAPPAQAHFRVAPDTQWESVYAGPATDATPQTRTKQTNLQVLSKFNVKYSNFPDWARIEVQAAIDIWAANFPSPVPISVDASWGRSSSFGILGSASNVNFFQGFGGAPDPSLWYSSALANALAGKDLDKTKPEIIIQVNSSAQWNSRGDGAPSSTEYDLESVFLHEIAHGLGFASNDGYGLTRDATGKYVAVGSLEQPTPFDAYAQTVDGRRLADVPTPSTELASILTSSLVWSGPLGIKANNGEKPKLYTPSRYLAGSSTSHLDEATFSKTGLDSVMTPSLDPGEIFREPGPLVLAMMEDMRNKPPAGMAINLPDVPRNPKAYTGDSSALVVFDAPANLRTAQLTEYVVKNLKTGVEKKSLTSPVVMTGLKNSTSYTFSIIARNALGDSPAAITAPMIPQAAWKSTVLDATANGKNLASTTFNGLPAVAYTDSASGDLKLATFDGKIWKKITVDGAGGSSGRTKNSISGPISMCVNGTGVKQTLHIFYTDGTAKDLRYVAFNGKSFAFEIVDGNGAELNDYTDTVRVRSSSDVSVSNACVATPNTVQVFYRDESQGVLLGAVKIKTAAWKYELIDGDRATDGRSTGDVGFHLSAVFDGSQTVVIYDSVVEVNQKQEISTGEVRVASRAGTDATGWTYQTLDVPTDNANVFGFDVSLVRIGNDVMAAWLASSLVSSPKPDQIHWALLSNPAQVNSMTTESFGTPGEHMLLDGKTIIFGCQDRLCSLDTTKLALGQNAIHLVTSAQGSDTTQNAWVVVKKIKYLLTSVGGKLSLLKP</sequence>
<gene>
    <name evidence="2" type="ORF">UFOPK2837_00512</name>
    <name evidence="3" type="ORF">UFOPK4065_00769</name>
    <name evidence="4" type="ORF">UFOPK4319_00151</name>
</gene>
<dbReference type="Gene3D" id="2.60.40.10">
    <property type="entry name" value="Immunoglobulins"/>
    <property type="match status" value="1"/>
</dbReference>
<name>A0A6J7TH89_9ZZZZ</name>
<evidence type="ECO:0000313" key="3">
    <source>
        <dbReference type="EMBL" id="CAB5008040.1"/>
    </source>
</evidence>
<dbReference type="InterPro" id="IPR024079">
    <property type="entry name" value="MetalloPept_cat_dom_sf"/>
</dbReference>
<dbReference type="InterPro" id="IPR013783">
    <property type="entry name" value="Ig-like_fold"/>
</dbReference>
<organism evidence="4">
    <name type="scientific">freshwater metagenome</name>
    <dbReference type="NCBI Taxonomy" id="449393"/>
    <lineage>
        <taxon>unclassified sequences</taxon>
        <taxon>metagenomes</taxon>
        <taxon>ecological metagenomes</taxon>
    </lineage>
</organism>
<dbReference type="EMBL" id="CAFBQN010000004">
    <property type="protein sequence ID" value="CAB5052410.1"/>
    <property type="molecule type" value="Genomic_DNA"/>
</dbReference>
<dbReference type="EMBL" id="CAEZZF010000029">
    <property type="protein sequence ID" value="CAB4749566.1"/>
    <property type="molecule type" value="Genomic_DNA"/>
</dbReference>